<proteinExistence type="predicted"/>
<evidence type="ECO:0000313" key="3">
    <source>
        <dbReference type="Proteomes" id="UP000001471"/>
    </source>
</evidence>
<reference evidence="3" key="1">
    <citation type="journal article" date="2013" name="G3 (Bethesda)">
        <title>Comparative genomics of a plant-pathogenic fungus, Pyrenophora tritici-repentis, reveals transduplication and the impact of repeat elements on pathogenicity and population divergence.</title>
        <authorList>
            <person name="Manning V.A."/>
            <person name="Pandelova I."/>
            <person name="Dhillon B."/>
            <person name="Wilhelm L.J."/>
            <person name="Goodwin S.B."/>
            <person name="Berlin A.M."/>
            <person name="Figueroa M."/>
            <person name="Freitag M."/>
            <person name="Hane J.K."/>
            <person name="Henrissat B."/>
            <person name="Holman W.H."/>
            <person name="Kodira C.D."/>
            <person name="Martin J."/>
            <person name="Oliver R.P."/>
            <person name="Robbertse B."/>
            <person name="Schackwitz W."/>
            <person name="Schwartz D.C."/>
            <person name="Spatafora J.W."/>
            <person name="Turgeon B.G."/>
            <person name="Yandava C."/>
            <person name="Young S."/>
            <person name="Zhou S."/>
            <person name="Zeng Q."/>
            <person name="Grigoriev I.V."/>
            <person name="Ma L.-J."/>
            <person name="Ciuffetti L.M."/>
        </authorList>
    </citation>
    <scope>NUCLEOTIDE SEQUENCE [LARGE SCALE GENOMIC DNA]</scope>
    <source>
        <strain evidence="3">Pt-1C-BFP</strain>
    </source>
</reference>
<gene>
    <name evidence="2" type="ORF">PTRG_01096</name>
</gene>
<protein>
    <submittedName>
        <fullName evidence="2">Uncharacterized protein</fullName>
    </submittedName>
</protein>
<feature type="region of interest" description="Disordered" evidence="1">
    <location>
        <begin position="140"/>
        <end position="166"/>
    </location>
</feature>
<dbReference type="Proteomes" id="UP000001471">
    <property type="component" value="Unassembled WGS sequence"/>
</dbReference>
<dbReference type="AlphaFoldDB" id="B2VUV9"/>
<evidence type="ECO:0000313" key="2">
    <source>
        <dbReference type="EMBL" id="EDU40534.1"/>
    </source>
</evidence>
<evidence type="ECO:0000256" key="1">
    <source>
        <dbReference type="SAM" id="MobiDB-lite"/>
    </source>
</evidence>
<accession>B2VUV9</accession>
<dbReference type="InParanoid" id="B2VUV9"/>
<dbReference type="EMBL" id="DS231615">
    <property type="protein sequence ID" value="EDU40534.1"/>
    <property type="molecule type" value="Genomic_DNA"/>
</dbReference>
<name>B2VUV9_PYRTR</name>
<organism evidence="2 3">
    <name type="scientific">Pyrenophora tritici-repentis (strain Pt-1C-BFP)</name>
    <name type="common">Wheat tan spot fungus</name>
    <name type="synonym">Drechslera tritici-repentis</name>
    <dbReference type="NCBI Taxonomy" id="426418"/>
    <lineage>
        <taxon>Eukaryota</taxon>
        <taxon>Fungi</taxon>
        <taxon>Dikarya</taxon>
        <taxon>Ascomycota</taxon>
        <taxon>Pezizomycotina</taxon>
        <taxon>Dothideomycetes</taxon>
        <taxon>Pleosporomycetidae</taxon>
        <taxon>Pleosporales</taxon>
        <taxon>Pleosporineae</taxon>
        <taxon>Pleosporaceae</taxon>
        <taxon>Pyrenophora</taxon>
    </lineage>
</organism>
<dbReference type="HOGENOM" id="CLU_924832_0_0_1"/>
<sequence>MVMALKGWLRCWAGRECVGGVARRSAGGEGGARRFSPPGSMLVRSWAGGLTGLARRHYALRASGRWRGVPGSPFPCPPWSSAAPACALRAALAPAASPLSSQRSKCKHALGHCPALLPACPFPATTTYLSPRRIRRFGPRPPLALANLDQPQPSPRLQPTTRPAPGDTDAQFAHLVEYNSPAPVSTALLPCAAKLPRFTCYSPSPAPLSIGPVDPEILLCCCCCQPHQAHPSFPILYHAGSRQAATLGRWLPQPAIGFASGERPPWPTVLVQSLAYCPSLLPTPPLSFVLIDHTIGARPIP</sequence>
<feature type="compositionally biased region" description="Polar residues" evidence="1">
    <location>
        <begin position="149"/>
        <end position="161"/>
    </location>
</feature>